<feature type="compositionally biased region" description="Polar residues" evidence="1">
    <location>
        <begin position="262"/>
        <end position="298"/>
    </location>
</feature>
<dbReference type="AlphaFoldDB" id="A0A915KXG7"/>
<dbReference type="InterPro" id="IPR056780">
    <property type="entry name" value="Renin_r_C"/>
</dbReference>
<dbReference type="WBParaSite" id="nRc.2.0.1.t43496-RA">
    <property type="protein sequence ID" value="nRc.2.0.1.t43496-RA"/>
    <property type="gene ID" value="nRc.2.0.1.g43496"/>
</dbReference>
<dbReference type="GO" id="GO:0009897">
    <property type="term" value="C:external side of plasma membrane"/>
    <property type="evidence" value="ECO:0007669"/>
    <property type="project" value="TreeGrafter"/>
</dbReference>
<reference evidence="5" key="1">
    <citation type="submission" date="2022-11" db="UniProtKB">
        <authorList>
            <consortium name="WormBaseParasite"/>
        </authorList>
    </citation>
    <scope>IDENTIFICATION</scope>
</reference>
<keyword evidence="2" id="KW-0472">Membrane</keyword>
<organism evidence="4 5">
    <name type="scientific">Romanomermis culicivorax</name>
    <name type="common">Nematode worm</name>
    <dbReference type="NCBI Taxonomy" id="13658"/>
    <lineage>
        <taxon>Eukaryota</taxon>
        <taxon>Metazoa</taxon>
        <taxon>Ecdysozoa</taxon>
        <taxon>Nematoda</taxon>
        <taxon>Enoplea</taxon>
        <taxon>Dorylaimia</taxon>
        <taxon>Mermithida</taxon>
        <taxon>Mermithoidea</taxon>
        <taxon>Mermithidae</taxon>
        <taxon>Romanomermis</taxon>
    </lineage>
</organism>
<accession>A0A915KXG7</accession>
<sequence>MCFDTYCTLLFAYDWYTCDETVFIIPNKEENESATISNDVIMPNFDPPLPSQINDSSNLLPANIHHCKNFMAESLKEQRQQCDAFVEASLSRTNKLCSAVTLPEKSCDKTSASFASIMSKLALKSEKFIHLPAENGSLADEKRSNSEHQQPKTVNGKLLQPTINGDNRLSDHAKCDNQQIGLASLNSEVKNPKPVIATATRMARCSISSSNSSVNSVNTPRGRTVVSKISPSAKQPACSKTSGNPNETKCVAISTINRLKTSPSVSSSLNRAKVSPPNSDTLQKYSVPNGRSENMHSTHTVRKSPSENQSLKKVSPNATSALEKQQKMCDDICKIFRDKLNVDLPSDPTKLGEALSDGVHLCNYLNYLRPKTIKNIHVANGAAGPIPLKLWESEEHDITNYKFYNQDYPVVFNIILWFSVSAIVALLFISVSMWYMDPGRDSIIYRMTMTRAKKD</sequence>
<feature type="domain" description="Renin receptor-like C-terminal transmembrane spanning segment" evidence="3">
    <location>
        <begin position="396"/>
        <end position="455"/>
    </location>
</feature>
<dbReference type="PANTHER" id="PTHR13351:SF1">
    <property type="entry name" value="RENIN RECEPTOR"/>
    <property type="match status" value="1"/>
</dbReference>
<dbReference type="Gene3D" id="1.10.418.10">
    <property type="entry name" value="Calponin-like domain"/>
    <property type="match status" value="1"/>
</dbReference>
<evidence type="ECO:0000313" key="5">
    <source>
        <dbReference type="WBParaSite" id="nRc.2.0.1.t43496-RA"/>
    </source>
</evidence>
<evidence type="ECO:0000256" key="1">
    <source>
        <dbReference type="SAM" id="MobiDB-lite"/>
    </source>
</evidence>
<dbReference type="Pfam" id="PF07850">
    <property type="entry name" value="Renin_r"/>
    <property type="match status" value="1"/>
</dbReference>
<dbReference type="GO" id="GO:0038023">
    <property type="term" value="F:signaling receptor activity"/>
    <property type="evidence" value="ECO:0007669"/>
    <property type="project" value="InterPro"/>
</dbReference>
<feature type="compositionally biased region" description="Polar residues" evidence="1">
    <location>
        <begin position="306"/>
        <end position="320"/>
    </location>
</feature>
<dbReference type="InterPro" id="IPR012493">
    <property type="entry name" value="Renin_rcpt"/>
</dbReference>
<keyword evidence="2" id="KW-1133">Transmembrane helix</keyword>
<feature type="region of interest" description="Disordered" evidence="1">
    <location>
        <begin position="137"/>
        <end position="163"/>
    </location>
</feature>
<feature type="transmembrane region" description="Helical" evidence="2">
    <location>
        <begin position="414"/>
        <end position="436"/>
    </location>
</feature>
<feature type="region of interest" description="Disordered" evidence="1">
    <location>
        <begin position="226"/>
        <end position="245"/>
    </location>
</feature>
<keyword evidence="4" id="KW-1185">Reference proteome</keyword>
<keyword evidence="2" id="KW-0812">Transmembrane</keyword>
<name>A0A915KXG7_ROMCU</name>
<dbReference type="Proteomes" id="UP000887565">
    <property type="component" value="Unplaced"/>
</dbReference>
<proteinExistence type="predicted"/>
<evidence type="ECO:0000259" key="3">
    <source>
        <dbReference type="Pfam" id="PF07850"/>
    </source>
</evidence>
<dbReference type="InterPro" id="IPR036872">
    <property type="entry name" value="CH_dom_sf"/>
</dbReference>
<feature type="region of interest" description="Disordered" evidence="1">
    <location>
        <begin position="262"/>
        <end position="320"/>
    </location>
</feature>
<feature type="compositionally biased region" description="Basic and acidic residues" evidence="1">
    <location>
        <begin position="139"/>
        <end position="150"/>
    </location>
</feature>
<dbReference type="PANTHER" id="PTHR13351">
    <property type="entry name" value="RENIN RECEPTOR"/>
    <property type="match status" value="1"/>
</dbReference>
<evidence type="ECO:0000256" key="2">
    <source>
        <dbReference type="SAM" id="Phobius"/>
    </source>
</evidence>
<evidence type="ECO:0000313" key="4">
    <source>
        <dbReference type="Proteomes" id="UP000887565"/>
    </source>
</evidence>
<protein>
    <submittedName>
        <fullName evidence="5">Calponin-homology (CH) domain-containing protein</fullName>
    </submittedName>
</protein>
<dbReference type="SUPFAM" id="SSF47576">
    <property type="entry name" value="Calponin-homology domain, CH-domain"/>
    <property type="match status" value="1"/>
</dbReference>
<dbReference type="GO" id="GO:0030177">
    <property type="term" value="P:positive regulation of Wnt signaling pathway"/>
    <property type="evidence" value="ECO:0007669"/>
    <property type="project" value="TreeGrafter"/>
</dbReference>
<feature type="compositionally biased region" description="Polar residues" evidence="1">
    <location>
        <begin position="227"/>
        <end position="245"/>
    </location>
</feature>